<proteinExistence type="predicted"/>
<dbReference type="VEuPathDB" id="FungiDB:BD410DRAFT_788822"/>
<evidence type="ECO:0000313" key="1">
    <source>
        <dbReference type="EMBL" id="TDL22130.1"/>
    </source>
</evidence>
<gene>
    <name evidence="1" type="ORF">BD410DRAFT_788822</name>
</gene>
<reference evidence="1 2" key="1">
    <citation type="submission" date="2018-06" db="EMBL/GenBank/DDBJ databases">
        <title>A transcriptomic atlas of mushroom development highlights an independent origin of complex multicellularity.</title>
        <authorList>
            <consortium name="DOE Joint Genome Institute"/>
            <person name="Krizsan K."/>
            <person name="Almasi E."/>
            <person name="Merenyi Z."/>
            <person name="Sahu N."/>
            <person name="Viragh M."/>
            <person name="Koszo T."/>
            <person name="Mondo S."/>
            <person name="Kiss B."/>
            <person name="Balint B."/>
            <person name="Kues U."/>
            <person name="Barry K."/>
            <person name="Hegedus J.C."/>
            <person name="Henrissat B."/>
            <person name="Johnson J."/>
            <person name="Lipzen A."/>
            <person name="Ohm R."/>
            <person name="Nagy I."/>
            <person name="Pangilinan J."/>
            <person name="Yan J."/>
            <person name="Xiong Y."/>
            <person name="Grigoriev I.V."/>
            <person name="Hibbett D.S."/>
            <person name="Nagy L.G."/>
        </authorList>
    </citation>
    <scope>NUCLEOTIDE SEQUENCE [LARGE SCALE GENOMIC DNA]</scope>
    <source>
        <strain evidence="1 2">SZMC22713</strain>
    </source>
</reference>
<dbReference type="AlphaFoldDB" id="A0A4Y7Q5N8"/>
<dbReference type="Proteomes" id="UP000294933">
    <property type="component" value="Unassembled WGS sequence"/>
</dbReference>
<dbReference type="EMBL" id="ML170176">
    <property type="protein sequence ID" value="TDL22130.1"/>
    <property type="molecule type" value="Genomic_DNA"/>
</dbReference>
<evidence type="ECO:0000313" key="2">
    <source>
        <dbReference type="Proteomes" id="UP000294933"/>
    </source>
</evidence>
<organism evidence="1 2">
    <name type="scientific">Rickenella mellea</name>
    <dbReference type="NCBI Taxonomy" id="50990"/>
    <lineage>
        <taxon>Eukaryota</taxon>
        <taxon>Fungi</taxon>
        <taxon>Dikarya</taxon>
        <taxon>Basidiomycota</taxon>
        <taxon>Agaricomycotina</taxon>
        <taxon>Agaricomycetes</taxon>
        <taxon>Hymenochaetales</taxon>
        <taxon>Rickenellaceae</taxon>
        <taxon>Rickenella</taxon>
    </lineage>
</organism>
<keyword evidence="2" id="KW-1185">Reference proteome</keyword>
<sequence>MYKVLLEIRREREPHIGTLKAIAKQSPSVYLLYSNGYDSIHVHSASRVVSLADYLCTPQLTISNRSFGSFFYTARKITAINNKADFRDRTDMDVFAAQDVGSLFLFKAAPLSRMVKVREGNKIHQFFQPILSAWRDILANAFEDIGRMSNDPTTSDEKFSNATYGHFGQCLAAGASQLANMPKSWGDVFSVLTYSLGIGNSR</sequence>
<name>A0A4Y7Q5N8_9AGAM</name>
<accession>A0A4Y7Q5N8</accession>
<protein>
    <submittedName>
        <fullName evidence="1">Uncharacterized protein</fullName>
    </submittedName>
</protein>